<gene>
    <name evidence="5" type="ORF">PRUPE_6G360800</name>
</gene>
<protein>
    <recommendedName>
        <fullName evidence="4">DYW domain-containing protein</fullName>
    </recommendedName>
</protein>
<name>A0A251P0Q3_PRUPE</name>
<reference evidence="5 6" key="1">
    <citation type="journal article" date="2013" name="Nat. Genet.">
        <title>The high-quality draft genome of peach (Prunus persica) identifies unique patterns of genetic diversity, domestication and genome evolution.</title>
        <authorList>
            <consortium name="International Peach Genome Initiative"/>
            <person name="Verde I."/>
            <person name="Abbott A.G."/>
            <person name="Scalabrin S."/>
            <person name="Jung S."/>
            <person name="Shu S."/>
            <person name="Marroni F."/>
            <person name="Zhebentyayeva T."/>
            <person name="Dettori M.T."/>
            <person name="Grimwood J."/>
            <person name="Cattonaro F."/>
            <person name="Zuccolo A."/>
            <person name="Rossini L."/>
            <person name="Jenkins J."/>
            <person name="Vendramin E."/>
            <person name="Meisel L.A."/>
            <person name="Decroocq V."/>
            <person name="Sosinski B."/>
            <person name="Prochnik S."/>
            <person name="Mitros T."/>
            <person name="Policriti A."/>
            <person name="Cipriani G."/>
            <person name="Dondini L."/>
            <person name="Ficklin S."/>
            <person name="Goodstein D.M."/>
            <person name="Xuan P."/>
            <person name="Del Fabbro C."/>
            <person name="Aramini V."/>
            <person name="Copetti D."/>
            <person name="Gonzalez S."/>
            <person name="Horner D.S."/>
            <person name="Falchi R."/>
            <person name="Lucas S."/>
            <person name="Mica E."/>
            <person name="Maldonado J."/>
            <person name="Lazzari B."/>
            <person name="Bielenberg D."/>
            <person name="Pirona R."/>
            <person name="Miculan M."/>
            <person name="Barakat A."/>
            <person name="Testolin R."/>
            <person name="Stella A."/>
            <person name="Tartarini S."/>
            <person name="Tonutti P."/>
            <person name="Arus P."/>
            <person name="Orellana A."/>
            <person name="Wells C."/>
            <person name="Main D."/>
            <person name="Vizzotto G."/>
            <person name="Silva H."/>
            <person name="Salamini F."/>
            <person name="Schmutz J."/>
            <person name="Morgante M."/>
            <person name="Rokhsar D.S."/>
        </authorList>
    </citation>
    <scope>NUCLEOTIDE SEQUENCE [LARGE SCALE GENOMIC DNA]</scope>
    <source>
        <strain evidence="6">cv. Nemared</strain>
    </source>
</reference>
<evidence type="ECO:0000256" key="1">
    <source>
        <dbReference type="ARBA" id="ARBA00006643"/>
    </source>
</evidence>
<comment type="similarity">
    <text evidence="1">Belongs to the PPR family. PCMP-H subfamily.</text>
</comment>
<dbReference type="GO" id="GO:0008270">
    <property type="term" value="F:zinc ion binding"/>
    <property type="evidence" value="ECO:0007669"/>
    <property type="project" value="InterPro"/>
</dbReference>
<dbReference type="AlphaFoldDB" id="A0A251P0Q3"/>
<dbReference type="Pfam" id="PF01535">
    <property type="entry name" value="PPR"/>
    <property type="match status" value="6"/>
</dbReference>
<dbReference type="InterPro" id="IPR046848">
    <property type="entry name" value="E_motif"/>
</dbReference>
<dbReference type="Pfam" id="PF14432">
    <property type="entry name" value="DYW_deaminase"/>
    <property type="match status" value="1"/>
</dbReference>
<feature type="repeat" description="PPR" evidence="3">
    <location>
        <begin position="100"/>
        <end position="134"/>
    </location>
</feature>
<dbReference type="OrthoDB" id="442680at2759"/>
<sequence>MRWTCLNTKYISSSSVLKPTYVTNTNNHFKFQRFQHYGWYQSRAVGDLPNESLPDTLHAKSVKNGSLDNLDVRNYVTSLYVKSNKLDYAHKLFGESPDRDVRSWTILISGFARIGYCRMVLELFKQMRIERVCPNQFTLSSVLKSCSSLSDFRMGKGIHGWILSNGIDLDVVLDNSILDVYVKCGAFDYAEKFFETMKERDTVTWNVMMGAYMYIGDMEKALDLFRRLPFKDVTSWNTIIYGLMRNGHETYALELLSEMVEIGPPFDKVTFSVALVLASSLYVLELGRQIHGRVLRFGIQNDGFLRTSLIDMYSKCGKMEKASLIFKTLPLRTNSKFTCHETKTEVVSWSSMVSGYVRNGEYEYALLTFCSMVREQIMVDRFSLTSIVSACANVGILLLGQHIHAHIQKIGYKTDVHLGSSYIDMYAKCGSLNDAWVIFKQTVDLNVVLWTSMISALALHGQGKEAVRLFEFMIQEGNKPNEVSFVVVLNACSHAGLLEEGCKYFSLMKEVYGIKPGTEHFTCMVDLYGRAGRLDEIKEFIHKNGISQLSSVWKSFLSSCRLHKNFELGKWVSERLLQLEPFDEGSYVLLSNMCAANHRWEEAAGMRRLMQKRGINKVAGQSWIQQKNQVHSFVMGDRSHPHSREIYSYLDELIGRLKEIGYSLDVEMVMQDVEEEQGEVLLGYHSEKLAIAYGIMSTTSGIPIRIMKNLRVCTDCHNFIKYTSQLLDREIIVRDLHRFHHFKHGLCSCGDYW</sequence>
<dbReference type="Pfam" id="PF20430">
    <property type="entry name" value="Eplus_motif"/>
    <property type="match status" value="1"/>
</dbReference>
<feature type="domain" description="DYW" evidence="4">
    <location>
        <begin position="661"/>
        <end position="753"/>
    </location>
</feature>
<evidence type="ECO:0000313" key="6">
    <source>
        <dbReference type="Proteomes" id="UP000006882"/>
    </source>
</evidence>
<dbReference type="Pfam" id="PF13041">
    <property type="entry name" value="PPR_2"/>
    <property type="match status" value="2"/>
</dbReference>
<feature type="repeat" description="PPR" evidence="3">
    <location>
        <begin position="345"/>
        <end position="379"/>
    </location>
</feature>
<dbReference type="Proteomes" id="UP000006882">
    <property type="component" value="Chromosome G6"/>
</dbReference>
<dbReference type="PANTHER" id="PTHR47926:SF347">
    <property type="entry name" value="PENTATRICOPEPTIDE REPEAT-CONTAINING PROTEIN"/>
    <property type="match status" value="1"/>
</dbReference>
<keyword evidence="2" id="KW-0677">Repeat</keyword>
<dbReference type="SMR" id="A0A251P0Q3"/>
<dbReference type="FunFam" id="1.25.40.10:FF:000381">
    <property type="entry name" value="Pentatricopeptide repeat-containing protein"/>
    <property type="match status" value="1"/>
</dbReference>
<dbReference type="Pfam" id="PF20431">
    <property type="entry name" value="E_motif"/>
    <property type="match status" value="1"/>
</dbReference>
<dbReference type="InterPro" id="IPR046849">
    <property type="entry name" value="E2_motif"/>
</dbReference>
<proteinExistence type="inferred from homology"/>
<evidence type="ECO:0000256" key="2">
    <source>
        <dbReference type="ARBA" id="ARBA00022737"/>
    </source>
</evidence>
<dbReference type="InterPro" id="IPR002885">
    <property type="entry name" value="PPR_rpt"/>
</dbReference>
<organism evidence="5 6">
    <name type="scientific">Prunus persica</name>
    <name type="common">Peach</name>
    <name type="synonym">Amygdalus persica</name>
    <dbReference type="NCBI Taxonomy" id="3760"/>
    <lineage>
        <taxon>Eukaryota</taxon>
        <taxon>Viridiplantae</taxon>
        <taxon>Streptophyta</taxon>
        <taxon>Embryophyta</taxon>
        <taxon>Tracheophyta</taxon>
        <taxon>Spermatophyta</taxon>
        <taxon>Magnoliopsida</taxon>
        <taxon>eudicotyledons</taxon>
        <taxon>Gunneridae</taxon>
        <taxon>Pentapetalae</taxon>
        <taxon>rosids</taxon>
        <taxon>fabids</taxon>
        <taxon>Rosales</taxon>
        <taxon>Rosaceae</taxon>
        <taxon>Amygdaloideae</taxon>
        <taxon>Amygdaleae</taxon>
        <taxon>Prunus</taxon>
    </lineage>
</organism>
<dbReference type="EMBL" id="CM007656">
    <property type="protein sequence ID" value="ONI05188.1"/>
    <property type="molecule type" value="Genomic_DNA"/>
</dbReference>
<dbReference type="InterPro" id="IPR046960">
    <property type="entry name" value="PPR_At4g14850-like_plant"/>
</dbReference>
<dbReference type="Gene3D" id="1.25.40.10">
    <property type="entry name" value="Tetratricopeptide repeat domain"/>
    <property type="match status" value="4"/>
</dbReference>
<dbReference type="FunFam" id="1.25.40.10:FF:000366">
    <property type="entry name" value="Pentatricopeptide (PPR) repeat-containing protein"/>
    <property type="match status" value="1"/>
</dbReference>
<dbReference type="Gramene" id="ONI05188">
    <property type="protein sequence ID" value="ONI05188"/>
    <property type="gene ID" value="PRUPE_6G360800"/>
</dbReference>
<dbReference type="FunFam" id="1.25.40.10:FF:000031">
    <property type="entry name" value="Pentatricopeptide repeat-containing protein mitochondrial"/>
    <property type="match status" value="1"/>
</dbReference>
<dbReference type="PROSITE" id="PS51375">
    <property type="entry name" value="PPR"/>
    <property type="match status" value="5"/>
</dbReference>
<feature type="repeat" description="PPR" evidence="3">
    <location>
        <begin position="446"/>
        <end position="480"/>
    </location>
</feature>
<dbReference type="NCBIfam" id="TIGR00756">
    <property type="entry name" value="PPR"/>
    <property type="match status" value="6"/>
</dbReference>
<evidence type="ECO:0000256" key="3">
    <source>
        <dbReference type="PROSITE-ProRule" id="PRU00708"/>
    </source>
</evidence>
<keyword evidence="6" id="KW-1185">Reference proteome</keyword>
<dbReference type="InterPro" id="IPR032867">
    <property type="entry name" value="DYW_dom"/>
</dbReference>
<evidence type="ECO:0000259" key="4">
    <source>
        <dbReference type="Pfam" id="PF14432"/>
    </source>
</evidence>
<dbReference type="eggNOG" id="KOG4197">
    <property type="taxonomic scope" value="Eukaryota"/>
</dbReference>
<dbReference type="GO" id="GO:0009451">
    <property type="term" value="P:RNA modification"/>
    <property type="evidence" value="ECO:0000318"/>
    <property type="project" value="GO_Central"/>
</dbReference>
<dbReference type="InterPro" id="IPR011990">
    <property type="entry name" value="TPR-like_helical_dom_sf"/>
</dbReference>
<dbReference type="PANTHER" id="PTHR47926">
    <property type="entry name" value="PENTATRICOPEPTIDE REPEAT-CONTAINING PROTEIN"/>
    <property type="match status" value="1"/>
</dbReference>
<evidence type="ECO:0000313" key="5">
    <source>
        <dbReference type="EMBL" id="ONI05188.1"/>
    </source>
</evidence>
<feature type="repeat" description="PPR" evidence="3">
    <location>
        <begin position="201"/>
        <end position="235"/>
    </location>
</feature>
<accession>A0A251P0Q3</accession>
<feature type="repeat" description="PPR" evidence="3">
    <location>
        <begin position="170"/>
        <end position="200"/>
    </location>
</feature>
<dbReference type="GO" id="GO:0003723">
    <property type="term" value="F:RNA binding"/>
    <property type="evidence" value="ECO:0000318"/>
    <property type="project" value="GO_Central"/>
</dbReference>